<keyword evidence="1" id="KW-0479">Metal-binding</keyword>
<reference evidence="3 4" key="1">
    <citation type="journal article" date="2016" name="Front. Microbiol.">
        <title>Genomic Resource of Rice Seed Associated Bacteria.</title>
        <authorList>
            <person name="Midha S."/>
            <person name="Bansal K."/>
            <person name="Sharma S."/>
            <person name="Kumar N."/>
            <person name="Patil P.P."/>
            <person name="Chaudhry V."/>
            <person name="Patil P.B."/>
        </authorList>
    </citation>
    <scope>NUCLEOTIDE SEQUENCE [LARGE SCALE GENOMIC DNA]</scope>
    <source>
        <strain evidence="3 4">SB4</strain>
    </source>
</reference>
<dbReference type="PRINTS" id="PR00859">
    <property type="entry name" value="MTPROKARYOTE"/>
</dbReference>
<dbReference type="GO" id="GO:0046872">
    <property type="term" value="F:metal ion binding"/>
    <property type="evidence" value="ECO:0007669"/>
    <property type="project" value="UniProtKB-KW"/>
</dbReference>
<dbReference type="PATRIC" id="fig|33051.4.peg.1905"/>
<dbReference type="Pfam" id="PF02069">
    <property type="entry name" value="Metallothio_Pro"/>
    <property type="match status" value="1"/>
</dbReference>
<dbReference type="EMBL" id="LDTE01000030">
    <property type="protein sequence ID" value="KTW01309.1"/>
    <property type="molecule type" value="Genomic_DNA"/>
</dbReference>
<dbReference type="InterPro" id="IPR017854">
    <property type="entry name" value="Metalthion_dom_sf"/>
</dbReference>
<keyword evidence="2" id="KW-0480">Metal-thiolate cluster</keyword>
<accession>A0A147IZU6</accession>
<evidence type="ECO:0000256" key="1">
    <source>
        <dbReference type="ARBA" id="ARBA00022723"/>
    </source>
</evidence>
<protein>
    <submittedName>
        <fullName evidence="3">Metallothionein</fullName>
    </submittedName>
</protein>
<dbReference type="InterPro" id="IPR000518">
    <property type="entry name" value="Metalthion_fam14_prok"/>
</dbReference>
<dbReference type="Gene3D" id="2.30.170.10">
    <property type="match status" value="1"/>
</dbReference>
<evidence type="ECO:0000313" key="3">
    <source>
        <dbReference type="EMBL" id="KTW01309.1"/>
    </source>
</evidence>
<comment type="caution">
    <text evidence="3">The sequence shown here is derived from an EMBL/GenBank/DDBJ whole genome shotgun (WGS) entry which is preliminary data.</text>
</comment>
<evidence type="ECO:0000313" key="4">
    <source>
        <dbReference type="Proteomes" id="UP000074072"/>
    </source>
</evidence>
<gene>
    <name evidence="3" type="ORF">SB4_06185</name>
</gene>
<dbReference type="Proteomes" id="UP000074072">
    <property type="component" value="Unassembled WGS sequence"/>
</dbReference>
<organism evidence="3 4">
    <name type="scientific">Sphingomonas sanguinis</name>
    <dbReference type="NCBI Taxonomy" id="33051"/>
    <lineage>
        <taxon>Bacteria</taxon>
        <taxon>Pseudomonadati</taxon>
        <taxon>Pseudomonadota</taxon>
        <taxon>Alphaproteobacteria</taxon>
        <taxon>Sphingomonadales</taxon>
        <taxon>Sphingomonadaceae</taxon>
        <taxon>Sphingomonas</taxon>
    </lineage>
</organism>
<proteinExistence type="predicted"/>
<dbReference type="OrthoDB" id="468089at2"/>
<sequence length="56" mass="5739">MSVNVDMVKCACADCVCIVSPDKAVQAEGRAFCSDNCANHHEASAGCDHAGCPCHG</sequence>
<dbReference type="AlphaFoldDB" id="A0A147IZU6"/>
<evidence type="ECO:0000256" key="2">
    <source>
        <dbReference type="ARBA" id="ARBA00022851"/>
    </source>
</evidence>
<dbReference type="RefSeq" id="WP_058751850.1">
    <property type="nucleotide sequence ID" value="NZ_LDTE01000030.1"/>
</dbReference>
<dbReference type="SUPFAM" id="SSF57868">
    <property type="entry name" value="Metallothionein"/>
    <property type="match status" value="1"/>
</dbReference>
<name>A0A147IZU6_9SPHN</name>